<dbReference type="Gene3D" id="1.10.287.1260">
    <property type="match status" value="1"/>
</dbReference>
<dbReference type="AlphaFoldDB" id="A0A3N0DQX9"/>
<evidence type="ECO:0000256" key="4">
    <source>
        <dbReference type="ARBA" id="ARBA00022692"/>
    </source>
</evidence>
<sequence>MEEYFDAALAMIIAYAPKVLGAIVTLIIGFWLAGILANYVRKQLEKRNADPSLTPFLTSMVLILVKVLVLLSAASMFGLEVTSFVAIFGALAFAVGMALQGNLSHMAAGILILFFKPFRVGDFIVTQGYSGTVKEIQIFTTVLTTLDNRVIIIPNGAITSGPLENLTANAVRKVPMTFGIGYPDDIDKARGVIKRVADECPYIDHQKPVDILISELADNSVNFAVRPWCKTEDYWNVHFYMQENIKKAFDKEGIGIPYPQRDIHIYNHNGEAKA</sequence>
<comment type="similarity">
    <text evidence="2">Belongs to the MscS (TC 1.A.23) family.</text>
</comment>
<dbReference type="Gene3D" id="3.30.70.100">
    <property type="match status" value="1"/>
</dbReference>
<name>A0A3N0DQX9_SINP1</name>
<dbReference type="InterPro" id="IPR023408">
    <property type="entry name" value="MscS_beta-dom_sf"/>
</dbReference>
<dbReference type="Proteomes" id="UP000267469">
    <property type="component" value="Unassembled WGS sequence"/>
</dbReference>
<dbReference type="SUPFAM" id="SSF50182">
    <property type="entry name" value="Sm-like ribonucleoproteins"/>
    <property type="match status" value="1"/>
</dbReference>
<dbReference type="Pfam" id="PF21082">
    <property type="entry name" value="MS_channel_3rd"/>
    <property type="match status" value="1"/>
</dbReference>
<dbReference type="InterPro" id="IPR010920">
    <property type="entry name" value="LSM_dom_sf"/>
</dbReference>
<keyword evidence="12" id="KW-1185">Reference proteome</keyword>
<evidence type="ECO:0000256" key="5">
    <source>
        <dbReference type="ARBA" id="ARBA00022989"/>
    </source>
</evidence>
<evidence type="ECO:0000256" key="6">
    <source>
        <dbReference type="ARBA" id="ARBA00023136"/>
    </source>
</evidence>
<dbReference type="Pfam" id="PF05552">
    <property type="entry name" value="MS_channel_1st_1"/>
    <property type="match status" value="1"/>
</dbReference>
<gene>
    <name evidence="11" type="ORF">ED312_20455</name>
</gene>
<dbReference type="InterPro" id="IPR045275">
    <property type="entry name" value="MscS_archaea/bacteria_type"/>
</dbReference>
<dbReference type="Pfam" id="PF21088">
    <property type="entry name" value="MS_channel_1st"/>
    <property type="match status" value="1"/>
</dbReference>
<dbReference type="PANTHER" id="PTHR30221">
    <property type="entry name" value="SMALL-CONDUCTANCE MECHANOSENSITIVE CHANNEL"/>
    <property type="match status" value="1"/>
</dbReference>
<dbReference type="SUPFAM" id="SSF82861">
    <property type="entry name" value="Mechanosensitive channel protein MscS (YggB), transmembrane region"/>
    <property type="match status" value="1"/>
</dbReference>
<comment type="caution">
    <text evidence="11">The sequence shown here is derived from an EMBL/GenBank/DDBJ whole genome shotgun (WGS) entry which is preliminary data.</text>
</comment>
<dbReference type="OrthoDB" id="9809206at2"/>
<dbReference type="InterPro" id="IPR006686">
    <property type="entry name" value="MscS_channel_CS"/>
</dbReference>
<dbReference type="PANTHER" id="PTHR30221:SF1">
    <property type="entry name" value="SMALL-CONDUCTANCE MECHANOSENSITIVE CHANNEL"/>
    <property type="match status" value="1"/>
</dbReference>
<dbReference type="SUPFAM" id="SSF82689">
    <property type="entry name" value="Mechanosensitive channel protein MscS (YggB), C-terminal domain"/>
    <property type="match status" value="1"/>
</dbReference>
<organism evidence="11 12">
    <name type="scientific">Sinomicrobium pectinilyticum</name>
    <dbReference type="NCBI Taxonomy" id="1084421"/>
    <lineage>
        <taxon>Bacteria</taxon>
        <taxon>Pseudomonadati</taxon>
        <taxon>Bacteroidota</taxon>
        <taxon>Flavobacteriia</taxon>
        <taxon>Flavobacteriales</taxon>
        <taxon>Flavobacteriaceae</taxon>
        <taxon>Sinomicrobium</taxon>
    </lineage>
</organism>
<reference evidence="11 12" key="1">
    <citation type="submission" date="2018-10" db="EMBL/GenBank/DDBJ databases">
        <title>Sinomicrobium pectinilyticum sp. nov., a pectinase-producing bacterium isolated from alkaline and saline soil, and emended description of the genus Sinomicrobium.</title>
        <authorList>
            <person name="Cheng B."/>
            <person name="Li C."/>
            <person name="Lai Q."/>
            <person name="Du M."/>
            <person name="Shao Z."/>
            <person name="Xu P."/>
            <person name="Yang C."/>
        </authorList>
    </citation>
    <scope>NUCLEOTIDE SEQUENCE [LARGE SCALE GENOMIC DNA]</scope>
    <source>
        <strain evidence="11 12">5DNS001</strain>
    </source>
</reference>
<dbReference type="EMBL" id="RJTM01000156">
    <property type="protein sequence ID" value="RNL77876.1"/>
    <property type="molecule type" value="Genomic_DNA"/>
</dbReference>
<dbReference type="GO" id="GO:0005886">
    <property type="term" value="C:plasma membrane"/>
    <property type="evidence" value="ECO:0007669"/>
    <property type="project" value="UniProtKB-SubCell"/>
</dbReference>
<evidence type="ECO:0000259" key="8">
    <source>
        <dbReference type="Pfam" id="PF00924"/>
    </source>
</evidence>
<dbReference type="Gene3D" id="2.30.30.60">
    <property type="match status" value="1"/>
</dbReference>
<dbReference type="InterPro" id="IPR006685">
    <property type="entry name" value="MscS_channel_2nd"/>
</dbReference>
<dbReference type="Pfam" id="PF00924">
    <property type="entry name" value="MS_channel_2nd"/>
    <property type="match status" value="1"/>
</dbReference>
<evidence type="ECO:0000256" key="1">
    <source>
        <dbReference type="ARBA" id="ARBA00004651"/>
    </source>
</evidence>
<evidence type="ECO:0000259" key="10">
    <source>
        <dbReference type="Pfam" id="PF21088"/>
    </source>
</evidence>
<evidence type="ECO:0000256" key="2">
    <source>
        <dbReference type="ARBA" id="ARBA00008017"/>
    </source>
</evidence>
<dbReference type="InterPro" id="IPR049278">
    <property type="entry name" value="MS_channel_C"/>
</dbReference>
<keyword evidence="3" id="KW-1003">Cell membrane</keyword>
<evidence type="ECO:0000259" key="9">
    <source>
        <dbReference type="Pfam" id="PF21082"/>
    </source>
</evidence>
<feature type="domain" description="Mechanosensitive ion channel transmembrane helices 2/3" evidence="10">
    <location>
        <begin position="61"/>
        <end position="100"/>
    </location>
</feature>
<protein>
    <submittedName>
        <fullName evidence="11">Mechanosensitive ion channel family protein</fullName>
    </submittedName>
</protein>
<dbReference type="InterPro" id="IPR011066">
    <property type="entry name" value="MscS_channel_C_sf"/>
</dbReference>
<keyword evidence="6 7" id="KW-0472">Membrane</keyword>
<dbReference type="RefSeq" id="WP_123217882.1">
    <property type="nucleotide sequence ID" value="NZ_RJTM01000156.1"/>
</dbReference>
<feature type="transmembrane region" description="Helical" evidence="7">
    <location>
        <begin position="20"/>
        <end position="40"/>
    </location>
</feature>
<feature type="domain" description="Mechanosensitive ion channel MscS" evidence="8">
    <location>
        <begin position="104"/>
        <end position="167"/>
    </location>
</feature>
<evidence type="ECO:0000313" key="12">
    <source>
        <dbReference type="Proteomes" id="UP000267469"/>
    </source>
</evidence>
<comment type="subcellular location">
    <subcellularLocation>
        <location evidence="1">Cell membrane</location>
        <topology evidence="1">Multi-pass membrane protein</topology>
    </subcellularLocation>
</comment>
<feature type="domain" description="Mechanosensitive ion channel MscS C-terminal" evidence="9">
    <location>
        <begin position="176"/>
        <end position="256"/>
    </location>
</feature>
<keyword evidence="5 7" id="KW-1133">Transmembrane helix</keyword>
<keyword evidence="4 7" id="KW-0812">Transmembrane</keyword>
<dbReference type="InterPro" id="IPR049142">
    <property type="entry name" value="MS_channel_1st"/>
</dbReference>
<dbReference type="PROSITE" id="PS01246">
    <property type="entry name" value="UPF0003"/>
    <property type="match status" value="1"/>
</dbReference>
<feature type="transmembrane region" description="Helical" evidence="7">
    <location>
        <begin position="52"/>
        <end position="78"/>
    </location>
</feature>
<feature type="transmembrane region" description="Helical" evidence="7">
    <location>
        <begin position="84"/>
        <end position="115"/>
    </location>
</feature>
<proteinExistence type="inferred from homology"/>
<dbReference type="InterPro" id="IPR011014">
    <property type="entry name" value="MscS_channel_TM-2"/>
</dbReference>
<dbReference type="GO" id="GO:0008381">
    <property type="term" value="F:mechanosensitive monoatomic ion channel activity"/>
    <property type="evidence" value="ECO:0007669"/>
    <property type="project" value="InterPro"/>
</dbReference>
<evidence type="ECO:0000256" key="3">
    <source>
        <dbReference type="ARBA" id="ARBA00022475"/>
    </source>
</evidence>
<evidence type="ECO:0000313" key="11">
    <source>
        <dbReference type="EMBL" id="RNL77876.1"/>
    </source>
</evidence>
<dbReference type="InterPro" id="IPR008910">
    <property type="entry name" value="MSC_TM_helix"/>
</dbReference>
<accession>A0A3N0DQX9</accession>
<evidence type="ECO:0000256" key="7">
    <source>
        <dbReference type="SAM" id="Phobius"/>
    </source>
</evidence>